<dbReference type="PROSITE" id="PS51257">
    <property type="entry name" value="PROKAR_LIPOPROTEIN"/>
    <property type="match status" value="1"/>
</dbReference>
<feature type="region of interest" description="Disordered" evidence="1">
    <location>
        <begin position="24"/>
        <end position="85"/>
    </location>
</feature>
<dbReference type="InterPro" id="IPR011250">
    <property type="entry name" value="OMP/PagP_B-barrel"/>
</dbReference>
<dbReference type="AlphaFoldDB" id="A0A4R1FUN5"/>
<dbReference type="OrthoDB" id="5689800at2"/>
<keyword evidence="2" id="KW-0732">Signal</keyword>
<dbReference type="RefSeq" id="WP_132691264.1">
    <property type="nucleotide sequence ID" value="NZ_SMFT01000003.1"/>
</dbReference>
<proteinExistence type="predicted"/>
<dbReference type="Pfam" id="PF01298">
    <property type="entry name" value="TbpB_B_D"/>
    <property type="match status" value="1"/>
</dbReference>
<reference evidence="4 5" key="1">
    <citation type="submission" date="2019-03" db="EMBL/GenBank/DDBJ databases">
        <title>Genomic Encyclopedia of Type Strains, Phase IV (KMG-IV): sequencing the most valuable type-strain genomes for metagenomic binning, comparative biology and taxonomic classification.</title>
        <authorList>
            <person name="Goeker M."/>
        </authorList>
    </citation>
    <scope>NUCLEOTIDE SEQUENCE [LARGE SCALE GENOMIC DNA]</scope>
    <source>
        <strain evidence="4 5">DSM 15534</strain>
    </source>
</reference>
<protein>
    <submittedName>
        <fullName evidence="4">Transferrin binding protein</fullName>
    </submittedName>
</protein>
<keyword evidence="5" id="KW-1185">Reference proteome</keyword>
<dbReference type="Proteomes" id="UP000294702">
    <property type="component" value="Unassembled WGS sequence"/>
</dbReference>
<feature type="signal peptide" evidence="2">
    <location>
        <begin position="1"/>
        <end position="20"/>
    </location>
</feature>
<feature type="compositionally biased region" description="Low complexity" evidence="1">
    <location>
        <begin position="62"/>
        <end position="81"/>
    </location>
</feature>
<sequence>MNKAQYLKFGLTLATAVVLAACGSSGGGDNSESPSANTGSGSTPPASTPSTSGTSSGGNAGTGSNQTSSSTAQSSTSGETSNSGYVSVKSDNSAVSNVQEFNANSLTSITVNGTNIQLSSYPGIYSGGWLSLNGNNNCCGKFESVKVGSYNVSSAETYLYYTGVLTPENQMPTSGKSIYNGDSVYTVRNRDSLGSNVTETGSAQLTADFATKKLSGTLTHGATTISLDAQIAQNTFQGTAISSGEPGQGSVQGNFYGPNAKELGGIAKGDNWAAGFAASK</sequence>
<feature type="domain" description="Transferrin-binding protein B C-lobe/N-lobe beta-barrel" evidence="3">
    <location>
        <begin position="171"/>
        <end position="280"/>
    </location>
</feature>
<evidence type="ECO:0000259" key="3">
    <source>
        <dbReference type="Pfam" id="PF01298"/>
    </source>
</evidence>
<gene>
    <name evidence="4" type="ORF">EV694_1618</name>
</gene>
<dbReference type="InterPro" id="IPR001677">
    <property type="entry name" value="TbpB_B_D"/>
</dbReference>
<evidence type="ECO:0000256" key="1">
    <source>
        <dbReference type="SAM" id="MobiDB-lite"/>
    </source>
</evidence>
<dbReference type="Gene3D" id="2.40.160.90">
    <property type="match status" value="1"/>
</dbReference>
<dbReference type="InterPro" id="IPR054843">
    <property type="entry name" value="Slam_hemophilin_C"/>
</dbReference>
<accession>A0A4R1FUN5</accession>
<comment type="caution">
    <text evidence="4">The sequence shown here is derived from an EMBL/GenBank/DDBJ whole genome shotgun (WGS) entry which is preliminary data.</text>
</comment>
<feature type="compositionally biased region" description="Low complexity" evidence="1">
    <location>
        <begin position="37"/>
        <end position="54"/>
    </location>
</feature>
<dbReference type="EMBL" id="SMFT01000003">
    <property type="protein sequence ID" value="TCJ98020.1"/>
    <property type="molecule type" value="Genomic_DNA"/>
</dbReference>
<evidence type="ECO:0000256" key="2">
    <source>
        <dbReference type="SAM" id="SignalP"/>
    </source>
</evidence>
<dbReference type="NCBIfam" id="NF041636">
    <property type="entry name" value="slam_lipo"/>
    <property type="match status" value="1"/>
</dbReference>
<dbReference type="SUPFAM" id="SSF56925">
    <property type="entry name" value="OMPA-like"/>
    <property type="match status" value="1"/>
</dbReference>
<feature type="chain" id="PRO_5020394576" evidence="2">
    <location>
        <begin position="21"/>
        <end position="280"/>
    </location>
</feature>
<evidence type="ECO:0000313" key="4">
    <source>
        <dbReference type="EMBL" id="TCJ98020.1"/>
    </source>
</evidence>
<name>A0A4R1FUN5_9PAST</name>
<evidence type="ECO:0000313" key="5">
    <source>
        <dbReference type="Proteomes" id="UP000294702"/>
    </source>
</evidence>
<organism evidence="4 5">
    <name type="scientific">Volucribacter psittacicida</name>
    <dbReference type="NCBI Taxonomy" id="203482"/>
    <lineage>
        <taxon>Bacteria</taxon>
        <taxon>Pseudomonadati</taxon>
        <taxon>Pseudomonadota</taxon>
        <taxon>Gammaproteobacteria</taxon>
        <taxon>Pasteurellales</taxon>
        <taxon>Pasteurellaceae</taxon>
        <taxon>Volucribacter</taxon>
    </lineage>
</organism>